<accession>A0A2M6W0Q3</accession>
<gene>
    <name evidence="1" type="ORF">COU33_03700</name>
</gene>
<proteinExistence type="predicted"/>
<evidence type="ECO:0000313" key="2">
    <source>
        <dbReference type="Proteomes" id="UP000229362"/>
    </source>
</evidence>
<dbReference type="EMBL" id="PFBZ01000158">
    <property type="protein sequence ID" value="PIT86348.1"/>
    <property type="molecule type" value="Genomic_DNA"/>
</dbReference>
<reference evidence="2" key="1">
    <citation type="submission" date="2017-09" db="EMBL/GenBank/DDBJ databases">
        <title>Depth-based differentiation of microbial function through sediment-hosted aquifers and enrichment of novel symbionts in the deep terrestrial subsurface.</title>
        <authorList>
            <person name="Probst A.J."/>
            <person name="Ladd B."/>
            <person name="Jarett J.K."/>
            <person name="Geller-Mcgrath D.E."/>
            <person name="Sieber C.M.K."/>
            <person name="Emerson J.B."/>
            <person name="Anantharaman K."/>
            <person name="Thomas B.C."/>
            <person name="Malmstrom R."/>
            <person name="Stieglmeier M."/>
            <person name="Klingl A."/>
            <person name="Woyke T."/>
            <person name="Ryan C.M."/>
            <person name="Banfield J.F."/>
        </authorList>
    </citation>
    <scope>NUCLEOTIDE SEQUENCE [LARGE SCALE GENOMIC DNA]</scope>
</reference>
<protein>
    <submittedName>
        <fullName evidence="1">Uncharacterized protein</fullName>
    </submittedName>
</protein>
<comment type="caution">
    <text evidence="1">The sequence shown here is derived from an EMBL/GenBank/DDBJ whole genome shotgun (WGS) entry which is preliminary data.</text>
</comment>
<evidence type="ECO:0000313" key="1">
    <source>
        <dbReference type="EMBL" id="PIT86348.1"/>
    </source>
</evidence>
<organism evidence="1 2">
    <name type="scientific">Candidatus Magasanikbacteria bacterium CG10_big_fil_rev_8_21_14_0_10_43_6</name>
    <dbReference type="NCBI Taxonomy" id="1974650"/>
    <lineage>
        <taxon>Bacteria</taxon>
        <taxon>Candidatus Magasanikiibacteriota</taxon>
    </lineage>
</organism>
<dbReference type="AlphaFoldDB" id="A0A2M6W0Q3"/>
<sequence length="100" mass="11340">MAGDAISASRVGARRDTFEQYVARLEELEGTAKDFPGVDKVYAIQAGREIRVFVNPTQIDDYQAYNLAKDVARKIESELQYPGEIKVNVIRESRVIEYAR</sequence>
<name>A0A2M6W0Q3_9BACT</name>
<dbReference type="Proteomes" id="UP000229362">
    <property type="component" value="Unassembled WGS sequence"/>
</dbReference>